<dbReference type="InterPro" id="IPR003439">
    <property type="entry name" value="ABC_transporter-like_ATP-bd"/>
</dbReference>
<reference evidence="7" key="1">
    <citation type="submission" date="2017-01" db="EMBL/GenBank/DDBJ databases">
        <authorList>
            <person name="Varghese N."/>
            <person name="Submissions S."/>
        </authorList>
    </citation>
    <scope>NUCLEOTIDE SEQUENCE [LARGE SCALE GENOMIC DNA]</scope>
    <source>
        <strain evidence="7">DSM 19945</strain>
    </source>
</reference>
<comment type="similarity">
    <text evidence="1">Belongs to the ABC transporter superfamily.</text>
</comment>
<keyword evidence="4 6" id="KW-0067">ATP-binding</keyword>
<organism evidence="6 7">
    <name type="scientific">Rhodobacter aestuarii</name>
    <dbReference type="NCBI Taxonomy" id="453582"/>
    <lineage>
        <taxon>Bacteria</taxon>
        <taxon>Pseudomonadati</taxon>
        <taxon>Pseudomonadota</taxon>
        <taxon>Alphaproteobacteria</taxon>
        <taxon>Rhodobacterales</taxon>
        <taxon>Rhodobacter group</taxon>
        <taxon>Rhodobacter</taxon>
    </lineage>
</organism>
<dbReference type="SUPFAM" id="SSF52540">
    <property type="entry name" value="P-loop containing nucleoside triphosphate hydrolases"/>
    <property type="match status" value="1"/>
</dbReference>
<dbReference type="PROSITE" id="PS00211">
    <property type="entry name" value="ABC_TRANSPORTER_1"/>
    <property type="match status" value="1"/>
</dbReference>
<evidence type="ECO:0000313" key="6">
    <source>
        <dbReference type="EMBL" id="SIS58646.1"/>
    </source>
</evidence>
<dbReference type="Proteomes" id="UP000186221">
    <property type="component" value="Unassembled WGS sequence"/>
</dbReference>
<dbReference type="GO" id="GO:0043190">
    <property type="term" value="C:ATP-binding cassette (ABC) transporter complex"/>
    <property type="evidence" value="ECO:0007669"/>
    <property type="project" value="TreeGrafter"/>
</dbReference>
<dbReference type="RefSeq" id="WP_245826437.1">
    <property type="nucleotide sequence ID" value="NZ_FTOG01000002.1"/>
</dbReference>
<keyword evidence="2" id="KW-0813">Transport</keyword>
<dbReference type="CDD" id="cd03225">
    <property type="entry name" value="ABC_cobalt_CbiO_domain1"/>
    <property type="match status" value="1"/>
</dbReference>
<dbReference type="Gene3D" id="3.40.50.300">
    <property type="entry name" value="P-loop containing nucleotide triphosphate hydrolases"/>
    <property type="match status" value="1"/>
</dbReference>
<evidence type="ECO:0000313" key="7">
    <source>
        <dbReference type="Proteomes" id="UP000186221"/>
    </source>
</evidence>
<keyword evidence="3" id="KW-0547">Nucleotide-binding</keyword>
<dbReference type="InterPro" id="IPR017871">
    <property type="entry name" value="ABC_transporter-like_CS"/>
</dbReference>
<keyword evidence="7" id="KW-1185">Reference proteome</keyword>
<dbReference type="InterPro" id="IPR015856">
    <property type="entry name" value="ABC_transpr_CbiO/EcfA_su"/>
</dbReference>
<evidence type="ECO:0000259" key="5">
    <source>
        <dbReference type="PROSITE" id="PS50893"/>
    </source>
</evidence>
<dbReference type="PROSITE" id="PS50893">
    <property type="entry name" value="ABC_TRANSPORTER_2"/>
    <property type="match status" value="1"/>
</dbReference>
<dbReference type="STRING" id="453582.SAMN05421580_102323"/>
<evidence type="ECO:0000256" key="3">
    <source>
        <dbReference type="ARBA" id="ARBA00022741"/>
    </source>
</evidence>
<dbReference type="PANTHER" id="PTHR43553:SF24">
    <property type="entry name" value="ENERGY-COUPLING FACTOR TRANSPORTER ATP-BINDING PROTEIN ECFA1"/>
    <property type="match status" value="1"/>
</dbReference>
<gene>
    <name evidence="6" type="ORF">SAMN05421580_102323</name>
</gene>
<dbReference type="AlphaFoldDB" id="A0A1N7KAL9"/>
<dbReference type="SMART" id="SM00382">
    <property type="entry name" value="AAA"/>
    <property type="match status" value="1"/>
</dbReference>
<dbReference type="PANTHER" id="PTHR43553">
    <property type="entry name" value="HEAVY METAL TRANSPORTER"/>
    <property type="match status" value="1"/>
</dbReference>
<dbReference type="EMBL" id="FTOG01000002">
    <property type="protein sequence ID" value="SIS58646.1"/>
    <property type="molecule type" value="Genomic_DNA"/>
</dbReference>
<protein>
    <submittedName>
        <fullName evidence="6">Biotin transport system ATP-binding protein</fullName>
    </submittedName>
</protein>
<accession>A0A1N7KAL9</accession>
<dbReference type="GO" id="GO:0005524">
    <property type="term" value="F:ATP binding"/>
    <property type="evidence" value="ECO:0007669"/>
    <property type="project" value="UniProtKB-KW"/>
</dbReference>
<dbReference type="GO" id="GO:0016887">
    <property type="term" value="F:ATP hydrolysis activity"/>
    <property type="evidence" value="ECO:0007669"/>
    <property type="project" value="InterPro"/>
</dbReference>
<dbReference type="InterPro" id="IPR027417">
    <property type="entry name" value="P-loop_NTPase"/>
</dbReference>
<evidence type="ECO:0000256" key="4">
    <source>
        <dbReference type="ARBA" id="ARBA00022840"/>
    </source>
</evidence>
<dbReference type="InterPro" id="IPR003593">
    <property type="entry name" value="AAA+_ATPase"/>
</dbReference>
<dbReference type="InterPro" id="IPR050095">
    <property type="entry name" value="ECF_ABC_transporter_ATP-bd"/>
</dbReference>
<evidence type="ECO:0000256" key="2">
    <source>
        <dbReference type="ARBA" id="ARBA00022448"/>
    </source>
</evidence>
<feature type="domain" description="ABC transporter" evidence="5">
    <location>
        <begin position="31"/>
        <end position="253"/>
    </location>
</feature>
<evidence type="ECO:0000256" key="1">
    <source>
        <dbReference type="ARBA" id="ARBA00005417"/>
    </source>
</evidence>
<dbReference type="GO" id="GO:0042626">
    <property type="term" value="F:ATPase-coupled transmembrane transporter activity"/>
    <property type="evidence" value="ECO:0007669"/>
    <property type="project" value="TreeGrafter"/>
</dbReference>
<sequence length="253" mass="27587">MIRSSVGHMFPRLHGAAGSVSVPSLPAAPGIEIAEVSHRFGDTEVLRNVSVTLTERRIAIVGANGSGKSTFSRLLNGLLVPERGRVTVDGHDTANAAKAVRRKVGFVFQNPDNQIVFPTVAEDVAFGLKGQKLSADERAERVEEILARYGLEHLRDRPAHKLSGGQKQLLALAGVLITRPDYVVFDEPTTLLDLRNARMVGQVINTLAQTAIVVTHDLPLIEAFDRVLVFDQGRIIADDVPSKALSEYVRRMQ</sequence>
<dbReference type="Pfam" id="PF00005">
    <property type="entry name" value="ABC_tran"/>
    <property type="match status" value="1"/>
</dbReference>
<proteinExistence type="inferred from homology"/>
<name>A0A1N7KAL9_9RHOB</name>